<dbReference type="SUPFAM" id="SSF54928">
    <property type="entry name" value="RNA-binding domain, RBD"/>
    <property type="match status" value="1"/>
</dbReference>
<evidence type="ECO:0000259" key="7">
    <source>
        <dbReference type="PROSITE" id="PS50102"/>
    </source>
</evidence>
<dbReference type="FunCoup" id="A0A6P8IFR0">
    <property type="interactions" value="3869"/>
</dbReference>
<protein>
    <submittedName>
        <fullName evidence="9">Cleavage and polyadenylation specificity factor subunit 6-like isoform X1</fullName>
    </submittedName>
</protein>
<reference evidence="9" key="1">
    <citation type="submission" date="2025-08" db="UniProtKB">
        <authorList>
            <consortium name="RefSeq"/>
        </authorList>
    </citation>
    <scope>IDENTIFICATION</scope>
    <source>
        <tissue evidence="9">Tentacle</tissue>
    </source>
</reference>
<keyword evidence="8" id="KW-1185">Reference proteome</keyword>
<dbReference type="OrthoDB" id="10065185at2759"/>
<dbReference type="InterPro" id="IPR035979">
    <property type="entry name" value="RBD_domain_sf"/>
</dbReference>
<gene>
    <name evidence="9" type="primary">LOC116300745</name>
</gene>
<evidence type="ECO:0000256" key="3">
    <source>
        <dbReference type="ARBA" id="ARBA00022664"/>
    </source>
</evidence>
<dbReference type="GO" id="GO:0003723">
    <property type="term" value="F:RNA binding"/>
    <property type="evidence" value="ECO:0007669"/>
    <property type="project" value="UniProtKB-UniRule"/>
</dbReference>
<dbReference type="RefSeq" id="XP_031565527.1">
    <property type="nucleotide sequence ID" value="XM_031709667.1"/>
</dbReference>
<dbReference type="GO" id="GO:0005634">
    <property type="term" value="C:nucleus"/>
    <property type="evidence" value="ECO:0007669"/>
    <property type="project" value="UniProtKB-SubCell"/>
</dbReference>
<comment type="similarity">
    <text evidence="2">Belongs to the RRM CPSF6/7 family.</text>
</comment>
<dbReference type="PANTHER" id="PTHR23204">
    <property type="entry name" value="CLEAVAGE AND POLYADENYLATION SPECIFIC FACTOR"/>
    <property type="match status" value="1"/>
</dbReference>
<dbReference type="AlphaFoldDB" id="A0A6P8IFR0"/>
<dbReference type="Proteomes" id="UP000515163">
    <property type="component" value="Unplaced"/>
</dbReference>
<feature type="compositionally biased region" description="Basic residues" evidence="6">
    <location>
        <begin position="490"/>
        <end position="514"/>
    </location>
</feature>
<dbReference type="Pfam" id="PF25524">
    <property type="entry name" value="RSLD_CPSF6"/>
    <property type="match status" value="1"/>
</dbReference>
<dbReference type="InterPro" id="IPR012677">
    <property type="entry name" value="Nucleotide-bd_a/b_plait_sf"/>
</dbReference>
<feature type="region of interest" description="Disordered" evidence="6">
    <location>
        <begin position="471"/>
        <end position="527"/>
    </location>
</feature>
<feature type="region of interest" description="Disordered" evidence="6">
    <location>
        <begin position="196"/>
        <end position="228"/>
    </location>
</feature>
<feature type="compositionally biased region" description="Basic and acidic residues" evidence="6">
    <location>
        <begin position="471"/>
        <end position="489"/>
    </location>
</feature>
<comment type="subcellular location">
    <subcellularLocation>
        <location evidence="1">Nucleus</location>
    </subcellularLocation>
</comment>
<dbReference type="GO" id="GO:0006397">
    <property type="term" value="P:mRNA processing"/>
    <property type="evidence" value="ECO:0007669"/>
    <property type="project" value="UniProtKB-KW"/>
</dbReference>
<evidence type="ECO:0000313" key="9">
    <source>
        <dbReference type="RefSeq" id="XP_031565527.1"/>
    </source>
</evidence>
<feature type="compositionally biased region" description="Gly residues" evidence="6">
    <location>
        <begin position="197"/>
        <end position="223"/>
    </location>
</feature>
<evidence type="ECO:0000256" key="1">
    <source>
        <dbReference type="ARBA" id="ARBA00004123"/>
    </source>
</evidence>
<keyword evidence="3" id="KW-0507">mRNA processing</keyword>
<evidence type="ECO:0000313" key="8">
    <source>
        <dbReference type="Proteomes" id="UP000515163"/>
    </source>
</evidence>
<dbReference type="Pfam" id="PF00076">
    <property type="entry name" value="RRM_1"/>
    <property type="match status" value="1"/>
</dbReference>
<proteinExistence type="inferred from homology"/>
<name>A0A6P8IFR0_ACTTE</name>
<keyword evidence="5" id="KW-0694">RNA-binding</keyword>
<evidence type="ECO:0000256" key="2">
    <source>
        <dbReference type="ARBA" id="ARBA00006265"/>
    </source>
</evidence>
<dbReference type="Gene3D" id="3.30.70.330">
    <property type="match status" value="1"/>
</dbReference>
<accession>A0A6P8IFR0</accession>
<dbReference type="SMART" id="SM00360">
    <property type="entry name" value="RRM"/>
    <property type="match status" value="1"/>
</dbReference>
<dbReference type="KEGG" id="aten:116300745"/>
<dbReference type="InterPro" id="IPR034772">
    <property type="entry name" value="CPSF6/7"/>
</dbReference>
<evidence type="ECO:0000256" key="5">
    <source>
        <dbReference type="PROSITE-ProRule" id="PRU00176"/>
    </source>
</evidence>
<organism evidence="8 9">
    <name type="scientific">Actinia tenebrosa</name>
    <name type="common">Australian red waratah sea anemone</name>
    <dbReference type="NCBI Taxonomy" id="6105"/>
    <lineage>
        <taxon>Eukaryota</taxon>
        <taxon>Metazoa</taxon>
        <taxon>Cnidaria</taxon>
        <taxon>Anthozoa</taxon>
        <taxon>Hexacorallia</taxon>
        <taxon>Actiniaria</taxon>
        <taxon>Actiniidae</taxon>
        <taxon>Actinia</taxon>
    </lineage>
</organism>
<feature type="domain" description="RRM" evidence="7">
    <location>
        <begin position="102"/>
        <end position="182"/>
    </location>
</feature>
<dbReference type="InterPro" id="IPR000504">
    <property type="entry name" value="RRM_dom"/>
</dbReference>
<evidence type="ECO:0000256" key="4">
    <source>
        <dbReference type="ARBA" id="ARBA00023242"/>
    </source>
</evidence>
<sequence length="527" mass="57718">MAADSGVDIDLYAEVDEIDHDIGGQLDSGGVDLYDDVLTTSAEQQAEDEALQGVVSYSVDMVMPPEIQPQAGGYDYKSYTTVHPKSAASQAAQSHFERQRGKPLYVGNMTWWTRDLELTEALQECGVTDLVNIKFFENRNNGQSKGFALIELGSEKSVQLVQEHLPKIELHEQKLVVTPATKQHLHEFEYQARSKAGGVGSNYPGHGGQFGQDGQSGPGYHGGGGDRGRGYFGYNRGGFRGRGGVRPGMGRGFEGEMAPRGPWMGPPGQMGGPRLPPPGMVPPFGDQQPPPFGMNPNMGHFPNAVMGIDKPSGHGPAPPQMAMPSIGHGPGVAMGSDPYFARMGMMGQMQRPPVAPHVNPAFFPEGPLPDFAAVSMASRVDPLASQYSSRQDDYTESIKRNSTVAGSAIKKAIADANSGDNESGIETLVTAVSLIKQSPSANDETCQILVQNLQSCLQGLESKMLERSLSRNKERYEEKDEYTGSDRESSRRHRRKRSRSRDRRSRSRDRRSRSRDRDRERHRSSRR</sequence>
<evidence type="ECO:0000256" key="6">
    <source>
        <dbReference type="SAM" id="MobiDB-lite"/>
    </source>
</evidence>
<dbReference type="GeneID" id="116300745"/>
<dbReference type="InParanoid" id="A0A6P8IFR0"/>
<dbReference type="InterPro" id="IPR057951">
    <property type="entry name" value="CPSF6/7_RSLD_N"/>
</dbReference>
<keyword evidence="4" id="KW-0539">Nucleus</keyword>
<dbReference type="PROSITE" id="PS50102">
    <property type="entry name" value="RRM"/>
    <property type="match status" value="1"/>
</dbReference>